<dbReference type="EMBL" id="LWGR01000013">
    <property type="protein sequence ID" value="KZM71064.1"/>
    <property type="molecule type" value="Genomic_DNA"/>
</dbReference>
<gene>
    <name evidence="1" type="ORF">AWN90_41855</name>
</gene>
<dbReference type="OrthoDB" id="4565504at2"/>
<evidence type="ECO:0008006" key="3">
    <source>
        <dbReference type="Google" id="ProtNLM"/>
    </source>
</evidence>
<reference evidence="1 2" key="1">
    <citation type="submission" date="2016-04" db="EMBL/GenBank/DDBJ databases">
        <authorList>
            <person name="Evans L.H."/>
            <person name="Alamgir A."/>
            <person name="Owens N."/>
            <person name="Weber N.D."/>
            <person name="Virtaneva K."/>
            <person name="Barbian K."/>
            <person name="Babar A."/>
            <person name="Rosenke K."/>
        </authorList>
    </citation>
    <scope>NUCLEOTIDE SEQUENCE [LARGE SCALE GENOMIC DNA]</scope>
    <source>
        <strain evidence="1 2">IFM 0406</strain>
    </source>
</reference>
<name>A0A164K5S1_9NOCA</name>
<evidence type="ECO:0000313" key="2">
    <source>
        <dbReference type="Proteomes" id="UP000076512"/>
    </source>
</evidence>
<organism evidence="1 2">
    <name type="scientific">Nocardia terpenica</name>
    <dbReference type="NCBI Taxonomy" id="455432"/>
    <lineage>
        <taxon>Bacteria</taxon>
        <taxon>Bacillati</taxon>
        <taxon>Actinomycetota</taxon>
        <taxon>Actinomycetes</taxon>
        <taxon>Mycobacteriales</taxon>
        <taxon>Nocardiaceae</taxon>
        <taxon>Nocardia</taxon>
    </lineage>
</organism>
<protein>
    <recommendedName>
        <fullName evidence="3">Head-to-tail stopper</fullName>
    </recommendedName>
</protein>
<keyword evidence="2" id="KW-1185">Reference proteome</keyword>
<dbReference type="STRING" id="455432.AWN90_41855"/>
<dbReference type="Proteomes" id="UP000076512">
    <property type="component" value="Unassembled WGS sequence"/>
</dbReference>
<dbReference type="AlphaFoldDB" id="A0A164K5S1"/>
<dbReference type="RefSeq" id="WP_067595178.1">
    <property type="nucleotide sequence ID" value="NZ_JABMCZ010000003.1"/>
</dbReference>
<sequence length="111" mass="11740">MLTGQTVIILRRTGRDKFGDTEFDAHHEEHNVLLSPSGTRTKTSSAAIDFRDTIVDDVTAYFGPGADVLASDQAELPGGGVYAVEGKPQRWKAATPGGRAGVVATLRQVSG</sequence>
<comment type="caution">
    <text evidence="1">The sequence shown here is derived from an EMBL/GenBank/DDBJ whole genome shotgun (WGS) entry which is preliminary data.</text>
</comment>
<evidence type="ECO:0000313" key="1">
    <source>
        <dbReference type="EMBL" id="KZM71064.1"/>
    </source>
</evidence>
<proteinExistence type="predicted"/>
<accession>A0A164K5S1</accession>